<evidence type="ECO:0000313" key="2">
    <source>
        <dbReference type="EMBL" id="CAH3024079.1"/>
    </source>
</evidence>
<organism evidence="2 3">
    <name type="scientific">Porites evermanni</name>
    <dbReference type="NCBI Taxonomy" id="104178"/>
    <lineage>
        <taxon>Eukaryota</taxon>
        <taxon>Metazoa</taxon>
        <taxon>Cnidaria</taxon>
        <taxon>Anthozoa</taxon>
        <taxon>Hexacorallia</taxon>
        <taxon>Scleractinia</taxon>
        <taxon>Fungiina</taxon>
        <taxon>Poritidae</taxon>
        <taxon>Porites</taxon>
    </lineage>
</organism>
<accession>A0ABN8M796</accession>
<sequence>MTVYSGRLQPEHSSKNVSANYAITPGNEILAVRFRNFNSKPWILGSFSNGMITDPRWKCFSFPKDEHFNGNPWTKLEFNDNHWAKAVAGFSNQGESPVGKVMGINDDALWISTAEDNPRLFCRRNLSDDATLPLTSIQEISRDTFQTKLEGVDYALLDQPLSQHHVSDVIECFRKCCDDSQCLSFNFEYTSALPTRKCELHAITKNQDHKDYVM</sequence>
<dbReference type="InterPro" id="IPR003609">
    <property type="entry name" value="Pan_app"/>
</dbReference>
<dbReference type="Pfam" id="PF00024">
    <property type="entry name" value="PAN_1"/>
    <property type="match status" value="1"/>
</dbReference>
<comment type="caution">
    <text evidence="2">The sequence shown here is derived from an EMBL/GenBank/DDBJ whole genome shotgun (WGS) entry which is preliminary data.</text>
</comment>
<feature type="domain" description="Apple" evidence="1">
    <location>
        <begin position="154"/>
        <end position="207"/>
    </location>
</feature>
<proteinExistence type="predicted"/>
<evidence type="ECO:0000313" key="3">
    <source>
        <dbReference type="Proteomes" id="UP001159427"/>
    </source>
</evidence>
<gene>
    <name evidence="2" type="ORF">PEVE_00021516</name>
</gene>
<keyword evidence="3" id="KW-1185">Reference proteome</keyword>
<dbReference type="EMBL" id="CALNXI010000288">
    <property type="protein sequence ID" value="CAH3024079.1"/>
    <property type="molecule type" value="Genomic_DNA"/>
</dbReference>
<protein>
    <recommendedName>
        <fullName evidence="1">Apple domain-containing protein</fullName>
    </recommendedName>
</protein>
<name>A0ABN8M796_9CNID</name>
<evidence type="ECO:0000259" key="1">
    <source>
        <dbReference type="Pfam" id="PF00024"/>
    </source>
</evidence>
<feature type="non-terminal residue" evidence="2">
    <location>
        <position position="214"/>
    </location>
</feature>
<dbReference type="Proteomes" id="UP001159427">
    <property type="component" value="Unassembled WGS sequence"/>
</dbReference>
<dbReference type="SUPFAM" id="SSF57414">
    <property type="entry name" value="Hairpin loop containing domain-like"/>
    <property type="match status" value="1"/>
</dbReference>
<reference evidence="2 3" key="1">
    <citation type="submission" date="2022-05" db="EMBL/GenBank/DDBJ databases">
        <authorList>
            <consortium name="Genoscope - CEA"/>
            <person name="William W."/>
        </authorList>
    </citation>
    <scope>NUCLEOTIDE SEQUENCE [LARGE SCALE GENOMIC DNA]</scope>
</reference>